<gene>
    <name evidence="5" type="ORF">DJ013_18965</name>
</gene>
<dbReference type="Proteomes" id="UP000249873">
    <property type="component" value="Chromosome"/>
</dbReference>
<keyword evidence="6" id="KW-1185">Reference proteome</keyword>
<dbReference type="KEGG" id="als:DJ013_18965"/>
<dbReference type="SUPFAM" id="SSF52833">
    <property type="entry name" value="Thioredoxin-like"/>
    <property type="match status" value="1"/>
</dbReference>
<feature type="signal peptide" evidence="3">
    <location>
        <begin position="1"/>
        <end position="23"/>
    </location>
</feature>
<dbReference type="InterPro" id="IPR036249">
    <property type="entry name" value="Thioredoxin-like_sf"/>
</dbReference>
<dbReference type="Gene3D" id="3.40.30.10">
    <property type="entry name" value="Glutaredoxin"/>
    <property type="match status" value="1"/>
</dbReference>
<dbReference type="InterPro" id="IPR013766">
    <property type="entry name" value="Thioredoxin_domain"/>
</dbReference>
<evidence type="ECO:0000259" key="4">
    <source>
        <dbReference type="PROSITE" id="PS51352"/>
    </source>
</evidence>
<evidence type="ECO:0000256" key="3">
    <source>
        <dbReference type="SAM" id="SignalP"/>
    </source>
</evidence>
<keyword evidence="2" id="KW-0676">Redox-active center</keyword>
<dbReference type="PANTHER" id="PTHR15337:SF11">
    <property type="entry name" value="THIOREDOXIN DOMAIN-CONTAINING PROTEIN"/>
    <property type="match status" value="1"/>
</dbReference>
<evidence type="ECO:0000313" key="5">
    <source>
        <dbReference type="EMBL" id="AWW00135.1"/>
    </source>
</evidence>
<evidence type="ECO:0000256" key="2">
    <source>
        <dbReference type="ARBA" id="ARBA00023284"/>
    </source>
</evidence>
<dbReference type="EMBL" id="CP029480">
    <property type="protein sequence ID" value="AWW00135.1"/>
    <property type="molecule type" value="Genomic_DNA"/>
</dbReference>
<feature type="chain" id="PRO_5016422596" description="Thioredoxin domain-containing protein" evidence="3">
    <location>
        <begin position="24"/>
        <end position="412"/>
    </location>
</feature>
<dbReference type="Pfam" id="PF00085">
    <property type="entry name" value="Thioredoxin"/>
    <property type="match status" value="1"/>
</dbReference>
<reference evidence="5 6" key="1">
    <citation type="submission" date="2018-05" db="EMBL/GenBank/DDBJ databases">
        <title>Complete genome sequence of Arcticibacterium luteifluviistationis SM1504T, a cytophagaceae bacterium isolated from Arctic surface seawater.</title>
        <authorList>
            <person name="Li Y."/>
            <person name="Qin Q.-L."/>
        </authorList>
    </citation>
    <scope>NUCLEOTIDE SEQUENCE [LARGE SCALE GENOMIC DNA]</scope>
    <source>
        <strain evidence="5 6">SM1504</strain>
    </source>
</reference>
<dbReference type="PANTHER" id="PTHR15337">
    <property type="entry name" value="ANTERIOR GRADIENT PROTEIN-RELATED"/>
    <property type="match status" value="1"/>
</dbReference>
<dbReference type="InterPro" id="IPR017937">
    <property type="entry name" value="Thioredoxin_CS"/>
</dbReference>
<dbReference type="RefSeq" id="WP_111373502.1">
    <property type="nucleotide sequence ID" value="NZ_CP029480.1"/>
</dbReference>
<dbReference type="PROSITE" id="PS51352">
    <property type="entry name" value="THIOREDOXIN_2"/>
    <property type="match status" value="1"/>
</dbReference>
<dbReference type="InterPro" id="IPR051099">
    <property type="entry name" value="AGR/TXD"/>
</dbReference>
<dbReference type="CDD" id="cd02947">
    <property type="entry name" value="TRX_family"/>
    <property type="match status" value="1"/>
</dbReference>
<sequence length="412" mass="47055">MNKRISKISLLFFLLLFCTRTFSQQKDQVNEITDSVKWKTSISEALTEAKRINKLLFVYCFSPTCPHCQAVSPFFETKEIANKYNHDFISYKLNLSEEEDVKFLTERNITLPSWPRLLFFDRDGNLVHESAGEPFTEDLINTANIALNPLVRAGSFEKRFEEGELSIDFLANYAMFAKVKEDTATQLKVSNVLFSIYPKDRLGSIESWKLTKDCVSDLDNGFAKYWLNHVEEAKQFEINAGSPGNEGNTFRGIIQNSLFGSKGKFYSFAKLGDVRKYIDNIGASEYADNLLWEFETKALIKENKLEHALAIGKKMINTFKGNGSAYVYITRVFTDNFPDNSYVKSAKTWLVSALPTITQDNVRAEYYYELARLNQKDGESEKAKLNAKTAVDLATKIGTKLEKFNTLYESIK</sequence>
<dbReference type="PROSITE" id="PS00194">
    <property type="entry name" value="THIOREDOXIN_1"/>
    <property type="match status" value="1"/>
</dbReference>
<feature type="domain" description="Thioredoxin" evidence="4">
    <location>
        <begin position="13"/>
        <end position="148"/>
    </location>
</feature>
<keyword evidence="1 3" id="KW-0732">Signal</keyword>
<evidence type="ECO:0000313" key="6">
    <source>
        <dbReference type="Proteomes" id="UP000249873"/>
    </source>
</evidence>
<dbReference type="OrthoDB" id="922811at2"/>
<evidence type="ECO:0000256" key="1">
    <source>
        <dbReference type="ARBA" id="ARBA00022729"/>
    </source>
</evidence>
<accession>A0A2Z4GGK2</accession>
<organism evidence="5 6">
    <name type="scientific">Arcticibacterium luteifluviistationis</name>
    <dbReference type="NCBI Taxonomy" id="1784714"/>
    <lineage>
        <taxon>Bacteria</taxon>
        <taxon>Pseudomonadati</taxon>
        <taxon>Bacteroidota</taxon>
        <taxon>Cytophagia</taxon>
        <taxon>Cytophagales</taxon>
        <taxon>Leadbetterellaceae</taxon>
        <taxon>Arcticibacterium</taxon>
    </lineage>
</organism>
<name>A0A2Z4GGK2_9BACT</name>
<dbReference type="AlphaFoldDB" id="A0A2Z4GGK2"/>
<proteinExistence type="predicted"/>
<protein>
    <recommendedName>
        <fullName evidence="4">Thioredoxin domain-containing protein</fullName>
    </recommendedName>
</protein>